<dbReference type="KEGG" id="rbg:BG454_18250"/>
<dbReference type="Proteomes" id="UP000228948">
    <property type="component" value="Chromosome"/>
</dbReference>
<dbReference type="AlphaFoldDB" id="A0A2K8KHR1"/>
<evidence type="ECO:0000313" key="2">
    <source>
        <dbReference type="Proteomes" id="UP000228948"/>
    </source>
</evidence>
<reference evidence="1 2" key="1">
    <citation type="submission" date="2017-11" db="EMBL/GenBank/DDBJ databases">
        <title>Revised Sequence and Annotation of the Rhodobaca barguzinensis strain alga05 Genome.</title>
        <authorList>
            <person name="Kopejtka K."/>
            <person name="Tomasch J.M."/>
            <person name="Bunk B."/>
            <person name="Koblizek M."/>
        </authorList>
    </citation>
    <scope>NUCLEOTIDE SEQUENCE [LARGE SCALE GENOMIC DNA]</scope>
    <source>
        <strain evidence="2">alga05</strain>
    </source>
</reference>
<organism evidence="1 2">
    <name type="scientific">Roseinatronobacter bogoriensis subsp. barguzinensis</name>
    <dbReference type="NCBI Taxonomy" id="441209"/>
    <lineage>
        <taxon>Bacteria</taxon>
        <taxon>Pseudomonadati</taxon>
        <taxon>Pseudomonadota</taxon>
        <taxon>Alphaproteobacteria</taxon>
        <taxon>Rhodobacterales</taxon>
        <taxon>Paracoccaceae</taxon>
        <taxon>Roseinatronobacter</taxon>
    </lineage>
</organism>
<keyword evidence="2" id="KW-1185">Reference proteome</keyword>
<accession>A0A2K8KHR1</accession>
<dbReference type="RefSeq" id="WP_071482355.1">
    <property type="nucleotide sequence ID" value="NZ_CP024899.1"/>
</dbReference>
<gene>
    <name evidence="1" type="ORF">BG454_18250</name>
</gene>
<sequence length="145" mass="15455">MKPAASKIEDIIEAARSFGGGEGPEHKSLKEFVRLNPQCVGLPIGSGEGESEVVTPSGDRIDVIFERMDCIVAVEVKPASAPIHDITRGLFQCVKYRAVLQAHSDFVGDSRPVVLLLVLGGTLPADLFPLRNSLGVTVVEGVGKY</sequence>
<proteinExistence type="predicted"/>
<name>A0A2K8KHR1_9RHOB</name>
<dbReference type="EMBL" id="CP024899">
    <property type="protein sequence ID" value="ATX67513.1"/>
    <property type="molecule type" value="Genomic_DNA"/>
</dbReference>
<dbReference type="OrthoDB" id="2052851at2"/>
<protein>
    <submittedName>
        <fullName evidence="1">Uncharacterized protein</fullName>
    </submittedName>
</protein>
<evidence type="ECO:0000313" key="1">
    <source>
        <dbReference type="EMBL" id="ATX67513.1"/>
    </source>
</evidence>
<dbReference type="STRING" id="441209.GCA_001870665_03370"/>